<feature type="domain" description="RNA polymerase sigma-70 region 2" evidence="6">
    <location>
        <begin position="21"/>
        <end position="88"/>
    </location>
</feature>
<dbReference type="GO" id="GO:0006352">
    <property type="term" value="P:DNA-templated transcription initiation"/>
    <property type="evidence" value="ECO:0007669"/>
    <property type="project" value="InterPro"/>
</dbReference>
<dbReference type="Pfam" id="PF04542">
    <property type="entry name" value="Sigma70_r2"/>
    <property type="match status" value="1"/>
</dbReference>
<dbReference type="SUPFAM" id="SSF88659">
    <property type="entry name" value="Sigma3 and sigma4 domains of RNA polymerase sigma factors"/>
    <property type="match status" value="1"/>
</dbReference>
<dbReference type="InterPro" id="IPR013249">
    <property type="entry name" value="RNA_pol_sigma70_r4_t2"/>
</dbReference>
<dbReference type="PANTHER" id="PTHR43133">
    <property type="entry name" value="RNA POLYMERASE ECF-TYPE SIGMA FACTO"/>
    <property type="match status" value="1"/>
</dbReference>
<feature type="domain" description="RNA polymerase sigma factor 70 region 4 type 2" evidence="7">
    <location>
        <begin position="115"/>
        <end position="164"/>
    </location>
</feature>
<dbReference type="SUPFAM" id="SSF88946">
    <property type="entry name" value="Sigma2 domain of RNA polymerase sigma factors"/>
    <property type="match status" value="1"/>
</dbReference>
<dbReference type="InterPro" id="IPR036388">
    <property type="entry name" value="WH-like_DNA-bd_sf"/>
</dbReference>
<keyword evidence="3" id="KW-0731">Sigma factor</keyword>
<dbReference type="InterPro" id="IPR013325">
    <property type="entry name" value="RNA_pol_sigma_r2"/>
</dbReference>
<reference evidence="9" key="2">
    <citation type="submission" date="2014-07" db="EMBL/GenBank/DDBJ databases">
        <title>Genome sequence of Mangrovimonas yunxiaonensis.</title>
        <authorList>
            <person name="Li Y."/>
            <person name="Zheng T."/>
        </authorList>
    </citation>
    <scope>NUCLEOTIDE SEQUENCE [LARGE SCALE GENOMIC DNA]</scope>
    <source>
        <strain evidence="9">LY01</strain>
    </source>
</reference>
<evidence type="ECO:0000256" key="5">
    <source>
        <dbReference type="ARBA" id="ARBA00023163"/>
    </source>
</evidence>
<evidence type="ECO:0000256" key="3">
    <source>
        <dbReference type="ARBA" id="ARBA00023082"/>
    </source>
</evidence>
<dbReference type="InterPro" id="IPR007627">
    <property type="entry name" value="RNA_pol_sigma70_r2"/>
</dbReference>
<dbReference type="Gene3D" id="1.10.1740.10">
    <property type="match status" value="1"/>
</dbReference>
<organism evidence="8 9">
    <name type="scientific">Mangrovimonas yunxiaonensis</name>
    <dbReference type="NCBI Taxonomy" id="1197477"/>
    <lineage>
        <taxon>Bacteria</taxon>
        <taxon>Pseudomonadati</taxon>
        <taxon>Bacteroidota</taxon>
        <taxon>Flavobacteriia</taxon>
        <taxon>Flavobacteriales</taxon>
        <taxon>Flavobacteriaceae</taxon>
        <taxon>Mangrovimonas</taxon>
    </lineage>
</organism>
<name>A0A084TI25_9FLAO</name>
<dbReference type="NCBIfam" id="TIGR02937">
    <property type="entry name" value="sigma70-ECF"/>
    <property type="match status" value="1"/>
</dbReference>
<dbReference type="GO" id="GO:0003677">
    <property type="term" value="F:DNA binding"/>
    <property type="evidence" value="ECO:0007669"/>
    <property type="project" value="UniProtKB-KW"/>
</dbReference>
<reference evidence="8 9" key="1">
    <citation type="journal article" date="2014" name="Genome Announc.">
        <title>Draft Genome Sequence of the Algicidal Bacterium Mangrovimonas yunxiaonensis Strain LY01.</title>
        <authorList>
            <person name="Li Y."/>
            <person name="Zhu H."/>
            <person name="Li C."/>
            <person name="Zhang H."/>
            <person name="Chen Z."/>
            <person name="Zheng W."/>
            <person name="Xu H."/>
            <person name="Zheng T."/>
        </authorList>
    </citation>
    <scope>NUCLEOTIDE SEQUENCE [LARGE SCALE GENOMIC DNA]</scope>
    <source>
        <strain evidence="8 9">LY01</strain>
    </source>
</reference>
<dbReference type="PANTHER" id="PTHR43133:SF8">
    <property type="entry name" value="RNA POLYMERASE SIGMA FACTOR HI_1459-RELATED"/>
    <property type="match status" value="1"/>
</dbReference>
<dbReference type="Pfam" id="PF08281">
    <property type="entry name" value="Sigma70_r4_2"/>
    <property type="match status" value="1"/>
</dbReference>
<keyword evidence="2" id="KW-0805">Transcription regulation</keyword>
<evidence type="ECO:0000256" key="1">
    <source>
        <dbReference type="ARBA" id="ARBA00010641"/>
    </source>
</evidence>
<evidence type="ECO:0000259" key="7">
    <source>
        <dbReference type="Pfam" id="PF08281"/>
    </source>
</evidence>
<dbReference type="OrthoDB" id="1056775at2"/>
<sequence length="188" mass="22188">MTLEQLIKSCKKRNPQAQLALYNMYKDSLFMCCLKYCKNKEDAQDNLQDAFIEIFTNIHRYSGKGSFEGWIKRITINKAIDKYKKESRFLLVEDDYIFTDIYVDTEDLFKIPLKNILKFIQELPSRYRLIFNMYELDDYSHQEIATQLNISVGTSKSNLHRAKLILKDKITTHRKAQTPNKKAIKNGI</sequence>
<dbReference type="GO" id="GO:0016987">
    <property type="term" value="F:sigma factor activity"/>
    <property type="evidence" value="ECO:0007669"/>
    <property type="project" value="UniProtKB-KW"/>
</dbReference>
<dbReference type="Proteomes" id="UP000028521">
    <property type="component" value="Unassembled WGS sequence"/>
</dbReference>
<dbReference type="Gene3D" id="1.10.10.10">
    <property type="entry name" value="Winged helix-like DNA-binding domain superfamily/Winged helix DNA-binding domain"/>
    <property type="match status" value="1"/>
</dbReference>
<dbReference type="InterPro" id="IPR013324">
    <property type="entry name" value="RNA_pol_sigma_r3/r4-like"/>
</dbReference>
<evidence type="ECO:0000256" key="4">
    <source>
        <dbReference type="ARBA" id="ARBA00023125"/>
    </source>
</evidence>
<dbReference type="InterPro" id="IPR039425">
    <property type="entry name" value="RNA_pol_sigma-70-like"/>
</dbReference>
<keyword evidence="4" id="KW-0238">DNA-binding</keyword>
<protein>
    <submittedName>
        <fullName evidence="8">RNA polymerase sigma-70 factor</fullName>
    </submittedName>
</protein>
<evidence type="ECO:0000259" key="6">
    <source>
        <dbReference type="Pfam" id="PF04542"/>
    </source>
</evidence>
<comment type="similarity">
    <text evidence="1">Belongs to the sigma-70 factor family. ECF subfamily.</text>
</comment>
<keyword evidence="9" id="KW-1185">Reference proteome</keyword>
<evidence type="ECO:0000256" key="2">
    <source>
        <dbReference type="ARBA" id="ARBA00023015"/>
    </source>
</evidence>
<dbReference type="STRING" id="1197477.IA57_07690"/>
<evidence type="ECO:0000313" key="8">
    <source>
        <dbReference type="EMBL" id="KFB00361.1"/>
    </source>
</evidence>
<accession>A0A084TI25</accession>
<dbReference type="AlphaFoldDB" id="A0A084TI25"/>
<comment type="caution">
    <text evidence="8">The sequence shown here is derived from an EMBL/GenBank/DDBJ whole genome shotgun (WGS) entry which is preliminary data.</text>
</comment>
<dbReference type="EMBL" id="JPFK01000007">
    <property type="protein sequence ID" value="KFB00361.1"/>
    <property type="molecule type" value="Genomic_DNA"/>
</dbReference>
<gene>
    <name evidence="8" type="ORF">IA57_07690</name>
</gene>
<dbReference type="RefSeq" id="WP_036121498.1">
    <property type="nucleotide sequence ID" value="NZ_BMET01000001.1"/>
</dbReference>
<evidence type="ECO:0000313" key="9">
    <source>
        <dbReference type="Proteomes" id="UP000028521"/>
    </source>
</evidence>
<proteinExistence type="inferred from homology"/>
<dbReference type="eggNOG" id="COG1595">
    <property type="taxonomic scope" value="Bacteria"/>
</dbReference>
<keyword evidence="5" id="KW-0804">Transcription</keyword>
<dbReference type="CDD" id="cd06171">
    <property type="entry name" value="Sigma70_r4"/>
    <property type="match status" value="1"/>
</dbReference>
<dbReference type="InterPro" id="IPR014284">
    <property type="entry name" value="RNA_pol_sigma-70_dom"/>
</dbReference>